<dbReference type="Proteomes" id="UP000029839">
    <property type="component" value="Unassembled WGS sequence"/>
</dbReference>
<keyword evidence="1" id="KW-0732">Signal</keyword>
<organism evidence="2 3">
    <name type="scientific">Cellulomonas carbonis T26</name>
    <dbReference type="NCBI Taxonomy" id="947969"/>
    <lineage>
        <taxon>Bacteria</taxon>
        <taxon>Bacillati</taxon>
        <taxon>Actinomycetota</taxon>
        <taxon>Actinomycetes</taxon>
        <taxon>Micrococcales</taxon>
        <taxon>Cellulomonadaceae</taxon>
        <taxon>Cellulomonas</taxon>
    </lineage>
</organism>
<proteinExistence type="predicted"/>
<comment type="caution">
    <text evidence="2">The sequence shown here is derived from an EMBL/GenBank/DDBJ whole genome shotgun (WGS) entry which is preliminary data.</text>
</comment>
<keyword evidence="3" id="KW-1185">Reference proteome</keyword>
<feature type="signal peptide" evidence="1">
    <location>
        <begin position="1"/>
        <end position="19"/>
    </location>
</feature>
<name>A0A0A0BP29_9CELL</name>
<sequence>MLTGLALVVALCSVGAANAASLPVSSGSLTTVRASAPCAQTLSVTATSTTATSSVDVTVPAGCAGRLQVALPDAGVHGQLASASGSVTVPLSGAFTPVRGTVVVATLDGWAVPARWVASSPFSPANPTTVVRSVTWSAAWPSGACADVVVTTTTNQPSHWVVALDTTVPPFDGRTTGYTITGGQAVFAPPGTPVDGVLSVVGSNNGWDTIRAGQTRTFRVCHPDVAVP</sequence>
<evidence type="ECO:0000256" key="1">
    <source>
        <dbReference type="SAM" id="SignalP"/>
    </source>
</evidence>
<feature type="chain" id="PRO_5001959670" evidence="1">
    <location>
        <begin position="20"/>
        <end position="228"/>
    </location>
</feature>
<dbReference type="EMBL" id="AXCY01000082">
    <property type="protein sequence ID" value="KGM09696.1"/>
    <property type="molecule type" value="Genomic_DNA"/>
</dbReference>
<evidence type="ECO:0000313" key="2">
    <source>
        <dbReference type="EMBL" id="KGM09696.1"/>
    </source>
</evidence>
<dbReference type="AlphaFoldDB" id="A0A0A0BP29"/>
<reference evidence="2 3" key="1">
    <citation type="submission" date="2013-08" db="EMBL/GenBank/DDBJ databases">
        <title>Genome sequencing of Cellulomonas carbonis T26.</title>
        <authorList>
            <person name="Chen F."/>
            <person name="Li Y."/>
            <person name="Wang G."/>
        </authorList>
    </citation>
    <scope>NUCLEOTIDE SEQUENCE [LARGE SCALE GENOMIC DNA]</scope>
    <source>
        <strain evidence="2 3">T26</strain>
    </source>
</reference>
<evidence type="ECO:0000313" key="3">
    <source>
        <dbReference type="Proteomes" id="UP000029839"/>
    </source>
</evidence>
<protein>
    <submittedName>
        <fullName evidence="2">Uncharacterized protein</fullName>
    </submittedName>
</protein>
<reference evidence="2 3" key="2">
    <citation type="journal article" date="2015" name="Stand. Genomic Sci.">
        <title>Draft genome sequence of Cellulomonas carbonis T26(T) and comparative analysis of six Cellulomonas genomes.</title>
        <authorList>
            <person name="Zhuang W."/>
            <person name="Zhang S."/>
            <person name="Xia X."/>
            <person name="Wang G."/>
        </authorList>
    </citation>
    <scope>NUCLEOTIDE SEQUENCE [LARGE SCALE GENOMIC DNA]</scope>
    <source>
        <strain evidence="2 3">T26</strain>
    </source>
</reference>
<gene>
    <name evidence="2" type="ORF">N868_18500</name>
</gene>
<accession>A0A0A0BP29</accession>